<dbReference type="InterPro" id="IPR020945">
    <property type="entry name" value="DMSO/NO3_reduct_chaperone"/>
</dbReference>
<dbReference type="Pfam" id="PF02613">
    <property type="entry name" value="Nitrate_red_del"/>
    <property type="match status" value="1"/>
</dbReference>
<keyword evidence="1" id="KW-0143">Chaperone</keyword>
<dbReference type="PANTHER" id="PTHR34227:SF1">
    <property type="entry name" value="DIMETHYL SULFOXIDE REDUCTASE CHAPERONE-RELATED"/>
    <property type="match status" value="1"/>
</dbReference>
<dbReference type="RefSeq" id="WP_050351333.1">
    <property type="nucleotide sequence ID" value="NZ_BOSN01000002.1"/>
</dbReference>
<keyword evidence="3" id="KW-1185">Reference proteome</keyword>
<accession>A0A0L0QJU1</accession>
<gene>
    <name evidence="2" type="ORF">AFK71_09625</name>
</gene>
<evidence type="ECO:0000313" key="2">
    <source>
        <dbReference type="EMBL" id="KNE18842.1"/>
    </source>
</evidence>
<reference evidence="3" key="1">
    <citation type="submission" date="2015-07" db="EMBL/GenBank/DDBJ databases">
        <title>Fjat-10053 dsm26.</title>
        <authorList>
            <person name="Liu B."/>
            <person name="Wang J."/>
            <person name="Zhu Y."/>
            <person name="Liu G."/>
            <person name="Chen Q."/>
            <person name="Chen Z."/>
            <person name="Lan J."/>
            <person name="Che J."/>
            <person name="Ge C."/>
            <person name="Shi H."/>
            <person name="Pan Z."/>
            <person name="Liu X."/>
        </authorList>
    </citation>
    <scope>NUCLEOTIDE SEQUENCE [LARGE SCALE GENOMIC DNA]</scope>
    <source>
        <strain evidence="3">DSM 26</strain>
    </source>
</reference>
<dbReference type="OrthoDB" id="9795302at2"/>
<dbReference type="SUPFAM" id="SSF89155">
    <property type="entry name" value="TorD-like"/>
    <property type="match status" value="1"/>
</dbReference>
<organism evidence="2 3">
    <name type="scientific">Virgibacillus pantothenticus</name>
    <dbReference type="NCBI Taxonomy" id="1473"/>
    <lineage>
        <taxon>Bacteria</taxon>
        <taxon>Bacillati</taxon>
        <taxon>Bacillota</taxon>
        <taxon>Bacilli</taxon>
        <taxon>Bacillales</taxon>
        <taxon>Bacillaceae</taxon>
        <taxon>Virgibacillus</taxon>
    </lineage>
</organism>
<dbReference type="GeneID" id="66871815"/>
<sequence length="235" mass="27862">MRSSEGVLDMTEVFYARQFVYDVLRRFFLEEPSRDYLAYFVQEKLIDLFPFVEESEDIQRGITEIKAYLSKHNVIDNDADYEDLHWDYTRLFVGPFDLPAPPWESVYVRKDRLLFQSNTVDVRNVYLHFGYEVEHKNLEAEDHVGLELDFMFHLNELSLKSLNNNGLKSKANFTFLVKEQRRFLEKHLLAFISVFSEKVIENAHTGFFTGMARLLRSYLKMDAAILEELLEMDEN</sequence>
<dbReference type="AlphaFoldDB" id="A0A0L0QJU1"/>
<name>A0A0L0QJU1_VIRPA</name>
<dbReference type="EMBL" id="LGTO01000007">
    <property type="protein sequence ID" value="KNE18842.1"/>
    <property type="molecule type" value="Genomic_DNA"/>
</dbReference>
<dbReference type="PATRIC" id="fig|1473.5.peg.409"/>
<proteinExistence type="predicted"/>
<evidence type="ECO:0000313" key="3">
    <source>
        <dbReference type="Proteomes" id="UP000036780"/>
    </source>
</evidence>
<dbReference type="Proteomes" id="UP000036780">
    <property type="component" value="Unassembled WGS sequence"/>
</dbReference>
<dbReference type="InterPro" id="IPR050289">
    <property type="entry name" value="TorD/DmsD_chaperones"/>
</dbReference>
<comment type="caution">
    <text evidence="2">The sequence shown here is derived from an EMBL/GenBank/DDBJ whole genome shotgun (WGS) entry which is preliminary data.</text>
</comment>
<protein>
    <recommendedName>
        <fullName evidence="4">Dehydrogenase</fullName>
    </recommendedName>
</protein>
<dbReference type="InterPro" id="IPR036411">
    <property type="entry name" value="TorD-like_sf"/>
</dbReference>
<evidence type="ECO:0008006" key="4">
    <source>
        <dbReference type="Google" id="ProtNLM"/>
    </source>
</evidence>
<evidence type="ECO:0000256" key="1">
    <source>
        <dbReference type="ARBA" id="ARBA00023186"/>
    </source>
</evidence>
<dbReference type="PANTHER" id="PTHR34227">
    <property type="entry name" value="CHAPERONE PROTEIN YCDY"/>
    <property type="match status" value="1"/>
</dbReference>
<dbReference type="Gene3D" id="1.10.3480.10">
    <property type="entry name" value="TorD-like"/>
    <property type="match status" value="1"/>
</dbReference>